<evidence type="ECO:0000313" key="3">
    <source>
        <dbReference type="Proteomes" id="UP000031036"/>
    </source>
</evidence>
<dbReference type="Proteomes" id="UP000031036">
    <property type="component" value="Unassembled WGS sequence"/>
</dbReference>
<organism evidence="2 3">
    <name type="scientific">Toxocara canis</name>
    <name type="common">Canine roundworm</name>
    <dbReference type="NCBI Taxonomy" id="6265"/>
    <lineage>
        <taxon>Eukaryota</taxon>
        <taxon>Metazoa</taxon>
        <taxon>Ecdysozoa</taxon>
        <taxon>Nematoda</taxon>
        <taxon>Chromadorea</taxon>
        <taxon>Rhabditida</taxon>
        <taxon>Spirurina</taxon>
        <taxon>Ascaridomorpha</taxon>
        <taxon>Ascaridoidea</taxon>
        <taxon>Toxocaridae</taxon>
        <taxon>Toxocara</taxon>
    </lineage>
</organism>
<dbReference type="EMBL" id="JPKZ01001270">
    <property type="protein sequence ID" value="KHN83041.1"/>
    <property type="molecule type" value="Genomic_DNA"/>
</dbReference>
<dbReference type="AlphaFoldDB" id="A0A0B2VHQ3"/>
<evidence type="ECO:0000313" key="2">
    <source>
        <dbReference type="EMBL" id="KHN83041.1"/>
    </source>
</evidence>
<accession>A0A0B2VHQ3</accession>
<comment type="caution">
    <text evidence="2">The sequence shown here is derived from an EMBL/GenBank/DDBJ whole genome shotgun (WGS) entry which is preliminary data.</text>
</comment>
<reference evidence="2 3" key="1">
    <citation type="submission" date="2014-11" db="EMBL/GenBank/DDBJ databases">
        <title>Genetic blueprint of the zoonotic pathogen Toxocara canis.</title>
        <authorList>
            <person name="Zhu X.-Q."/>
            <person name="Korhonen P.K."/>
            <person name="Cai H."/>
            <person name="Young N.D."/>
            <person name="Nejsum P."/>
            <person name="von Samson-Himmelstjerna G."/>
            <person name="Boag P.R."/>
            <person name="Tan P."/>
            <person name="Li Q."/>
            <person name="Min J."/>
            <person name="Yang Y."/>
            <person name="Wang X."/>
            <person name="Fang X."/>
            <person name="Hall R.S."/>
            <person name="Hofmann A."/>
            <person name="Sternberg P.W."/>
            <person name="Jex A.R."/>
            <person name="Gasser R.B."/>
        </authorList>
    </citation>
    <scope>NUCLEOTIDE SEQUENCE [LARGE SCALE GENOMIC DNA]</scope>
    <source>
        <strain evidence="2">PN_DK_2014</strain>
    </source>
</reference>
<sequence>MGKLSKAKKMGETEKKKSWKKQLGCGKMWQNDARMRQESSKQKWCKDPAFKDTKFNNGKDRMDTIIE</sequence>
<name>A0A0B2VHQ3_TOXCA</name>
<feature type="region of interest" description="Disordered" evidence="1">
    <location>
        <begin position="37"/>
        <end position="67"/>
    </location>
</feature>
<proteinExistence type="predicted"/>
<gene>
    <name evidence="2" type="ORF">Tcan_08567</name>
</gene>
<evidence type="ECO:0000256" key="1">
    <source>
        <dbReference type="SAM" id="MobiDB-lite"/>
    </source>
</evidence>
<keyword evidence="3" id="KW-1185">Reference proteome</keyword>
<feature type="region of interest" description="Disordered" evidence="1">
    <location>
        <begin position="1"/>
        <end position="23"/>
    </location>
</feature>
<protein>
    <submittedName>
        <fullName evidence="2">Uncharacterized protein</fullName>
    </submittedName>
</protein>